<feature type="domain" description="HTH tetR-type" evidence="5">
    <location>
        <begin position="2"/>
        <end position="62"/>
    </location>
</feature>
<sequence>MPYNRETALEAAMTLFWKKGYHATSLKDLEAALNMKPGSIYAAFSSKEGLFLEALARYYETSRGAFVAEMAKAGSPLEGVARHIRSYADIPTDHPRAQACMLLKTLVDTRATEPAIAEKSREYLSGMRDAMTEVFERAIAAGELPEDTDPQRLARRLQACIMALRFELHQGTRQADLSALAEDMAREFERLRKVSA</sequence>
<name>A0ABW3INK5_9RHOB</name>
<dbReference type="SUPFAM" id="SSF46689">
    <property type="entry name" value="Homeodomain-like"/>
    <property type="match status" value="1"/>
</dbReference>
<keyword evidence="7" id="KW-1185">Reference proteome</keyword>
<keyword evidence="2 4" id="KW-0238">DNA-binding</keyword>
<dbReference type="Gene3D" id="1.10.357.10">
    <property type="entry name" value="Tetracycline Repressor, domain 2"/>
    <property type="match status" value="1"/>
</dbReference>
<dbReference type="Proteomes" id="UP001597108">
    <property type="component" value="Unassembled WGS sequence"/>
</dbReference>
<dbReference type="PRINTS" id="PR00455">
    <property type="entry name" value="HTHTETR"/>
</dbReference>
<evidence type="ECO:0000256" key="2">
    <source>
        <dbReference type="ARBA" id="ARBA00023125"/>
    </source>
</evidence>
<dbReference type="EMBL" id="JBHTJT010000008">
    <property type="protein sequence ID" value="MFD0979531.1"/>
    <property type="molecule type" value="Genomic_DNA"/>
</dbReference>
<dbReference type="PANTHER" id="PTHR47506">
    <property type="entry name" value="TRANSCRIPTIONAL REGULATORY PROTEIN"/>
    <property type="match status" value="1"/>
</dbReference>
<comment type="caution">
    <text evidence="6">The sequence shown here is derived from an EMBL/GenBank/DDBJ whole genome shotgun (WGS) entry which is preliminary data.</text>
</comment>
<proteinExistence type="predicted"/>
<dbReference type="InterPro" id="IPR011075">
    <property type="entry name" value="TetR_C"/>
</dbReference>
<evidence type="ECO:0000256" key="1">
    <source>
        <dbReference type="ARBA" id="ARBA00023015"/>
    </source>
</evidence>
<protein>
    <submittedName>
        <fullName evidence="6">TetR/AcrR family transcriptional regulator</fullName>
    </submittedName>
</protein>
<feature type="DNA-binding region" description="H-T-H motif" evidence="4">
    <location>
        <begin position="25"/>
        <end position="44"/>
    </location>
</feature>
<dbReference type="Pfam" id="PF00440">
    <property type="entry name" value="TetR_N"/>
    <property type="match status" value="1"/>
</dbReference>
<gene>
    <name evidence="6" type="ORF">ACFQ2S_07655</name>
</gene>
<dbReference type="PANTHER" id="PTHR47506:SF1">
    <property type="entry name" value="HTH-TYPE TRANSCRIPTIONAL REGULATOR YJDC"/>
    <property type="match status" value="1"/>
</dbReference>
<keyword evidence="3" id="KW-0804">Transcription</keyword>
<evidence type="ECO:0000256" key="4">
    <source>
        <dbReference type="PROSITE-ProRule" id="PRU00335"/>
    </source>
</evidence>
<dbReference type="SUPFAM" id="SSF48498">
    <property type="entry name" value="Tetracyclin repressor-like, C-terminal domain"/>
    <property type="match status" value="1"/>
</dbReference>
<dbReference type="InterPro" id="IPR036271">
    <property type="entry name" value="Tet_transcr_reg_TetR-rel_C_sf"/>
</dbReference>
<reference evidence="7" key="1">
    <citation type="journal article" date="2019" name="Int. J. Syst. Evol. Microbiol.">
        <title>The Global Catalogue of Microorganisms (GCM) 10K type strain sequencing project: providing services to taxonomists for standard genome sequencing and annotation.</title>
        <authorList>
            <consortium name="The Broad Institute Genomics Platform"/>
            <consortium name="The Broad Institute Genome Sequencing Center for Infectious Disease"/>
            <person name="Wu L."/>
            <person name="Ma J."/>
        </authorList>
    </citation>
    <scope>NUCLEOTIDE SEQUENCE [LARGE SCALE GENOMIC DNA]</scope>
    <source>
        <strain evidence="7">CCUG 60524</strain>
    </source>
</reference>
<evidence type="ECO:0000256" key="3">
    <source>
        <dbReference type="ARBA" id="ARBA00023163"/>
    </source>
</evidence>
<accession>A0ABW3INK5</accession>
<organism evidence="6 7">
    <name type="scientific">Tropicimonas aquimaris</name>
    <dbReference type="NCBI Taxonomy" id="914152"/>
    <lineage>
        <taxon>Bacteria</taxon>
        <taxon>Pseudomonadati</taxon>
        <taxon>Pseudomonadota</taxon>
        <taxon>Alphaproteobacteria</taxon>
        <taxon>Rhodobacterales</taxon>
        <taxon>Roseobacteraceae</taxon>
        <taxon>Tropicimonas</taxon>
    </lineage>
</organism>
<dbReference type="InterPro" id="IPR001647">
    <property type="entry name" value="HTH_TetR"/>
</dbReference>
<dbReference type="Gene3D" id="1.10.10.60">
    <property type="entry name" value="Homeodomain-like"/>
    <property type="match status" value="1"/>
</dbReference>
<evidence type="ECO:0000313" key="6">
    <source>
        <dbReference type="EMBL" id="MFD0979531.1"/>
    </source>
</evidence>
<evidence type="ECO:0000313" key="7">
    <source>
        <dbReference type="Proteomes" id="UP001597108"/>
    </source>
</evidence>
<dbReference type="Pfam" id="PF16925">
    <property type="entry name" value="TetR_C_13"/>
    <property type="match status" value="1"/>
</dbReference>
<dbReference type="InterPro" id="IPR009057">
    <property type="entry name" value="Homeodomain-like_sf"/>
</dbReference>
<dbReference type="RefSeq" id="WP_386073865.1">
    <property type="nucleotide sequence ID" value="NZ_JBHTJT010000008.1"/>
</dbReference>
<evidence type="ECO:0000259" key="5">
    <source>
        <dbReference type="PROSITE" id="PS50977"/>
    </source>
</evidence>
<dbReference type="PROSITE" id="PS50977">
    <property type="entry name" value="HTH_TETR_2"/>
    <property type="match status" value="1"/>
</dbReference>
<keyword evidence="1" id="KW-0805">Transcription regulation</keyword>